<keyword evidence="11" id="KW-0472">Membrane</keyword>
<dbReference type="GO" id="GO:0017004">
    <property type="term" value="P:cytochrome complex assembly"/>
    <property type="evidence" value="ECO:0007669"/>
    <property type="project" value="UniProtKB-KW"/>
</dbReference>
<sequence length="229" mass="24995">MNPSFATQVTALVRKDLRRELRSGETLVTTTSFSLLLMLIFTFAFYQRDETVALVFPGILWVAIIFSGMLAIGRTFAQEQESGCLRALALIPGTQTSLYTSKLLVNLIFMGVFELALVPMLALAFSVNIFEHFGWFVVILGAGTLGFAILGTLISAMLVHNSLKDVLLPLVLFPLVVPLLIGGVKATGLLMPGGDPTGVQTWAVVMLMIDIAFLLGSFFMFRWVLSAIE</sequence>
<evidence type="ECO:0000256" key="11">
    <source>
        <dbReference type="ARBA" id="ARBA00023136"/>
    </source>
</evidence>
<dbReference type="PRINTS" id="PR01414">
    <property type="entry name" value="CCMBBIOGNSIS"/>
</dbReference>
<evidence type="ECO:0000313" key="12">
    <source>
        <dbReference type="EMBL" id="AWV87929.1"/>
    </source>
</evidence>
<dbReference type="Pfam" id="PF03379">
    <property type="entry name" value="CcmB"/>
    <property type="match status" value="1"/>
</dbReference>
<dbReference type="InterPro" id="IPR003544">
    <property type="entry name" value="Cyt_c_biogenesis_CcmB"/>
</dbReference>
<keyword evidence="6" id="KW-1003">Cell membrane</keyword>
<dbReference type="PIRSF" id="PIRSF002764">
    <property type="entry name" value="CcmB"/>
    <property type="match status" value="1"/>
</dbReference>
<dbReference type="InterPro" id="IPR026031">
    <property type="entry name" value="Cyt_c_CcmB_bac"/>
</dbReference>
<evidence type="ECO:0000256" key="3">
    <source>
        <dbReference type="ARBA" id="ARBA00010544"/>
    </source>
</evidence>
<dbReference type="KEGG" id="bsed:DN745_00725"/>
<evidence type="ECO:0000256" key="2">
    <source>
        <dbReference type="ARBA" id="ARBA00004429"/>
    </source>
</evidence>
<keyword evidence="5" id="KW-0813">Transport</keyword>
<comment type="function">
    <text evidence="1">Required for the export of heme to the periplasm for the biogenesis of c-type cytochromes.</text>
</comment>
<keyword evidence="10" id="KW-1133">Transmembrane helix</keyword>
<gene>
    <name evidence="12" type="ORF">DN745_00725</name>
</gene>
<dbReference type="PANTHER" id="PTHR30070">
    <property type="entry name" value="HEME EXPORTER PROTEIN B"/>
    <property type="match status" value="1"/>
</dbReference>
<keyword evidence="9" id="KW-0201">Cytochrome c-type biogenesis</keyword>
<dbReference type="OrthoDB" id="9812809at2"/>
<evidence type="ECO:0000256" key="7">
    <source>
        <dbReference type="ARBA" id="ARBA00022519"/>
    </source>
</evidence>
<organism evidence="12 13">
    <name type="scientific">Bradymonas sediminis</name>
    <dbReference type="NCBI Taxonomy" id="1548548"/>
    <lineage>
        <taxon>Bacteria</taxon>
        <taxon>Deltaproteobacteria</taxon>
        <taxon>Bradymonadales</taxon>
        <taxon>Bradymonadaceae</taxon>
        <taxon>Bradymonas</taxon>
    </lineage>
</organism>
<proteinExistence type="inferred from homology"/>
<protein>
    <recommendedName>
        <fullName evidence="4">Heme exporter protein B</fullName>
    </recommendedName>
</protein>
<reference evidence="12 13" key="1">
    <citation type="submission" date="2018-06" db="EMBL/GenBank/DDBJ databases">
        <title>Lujinxingia sediminis gen. nov. sp. nov., a new facultative anaerobic member of the class Deltaproteobacteria, and proposal of Lujinxingaceae fam. nov.</title>
        <authorList>
            <person name="Guo L.-Y."/>
            <person name="Li C.-M."/>
            <person name="Wang S."/>
            <person name="Du Z.-J."/>
        </authorList>
    </citation>
    <scope>NUCLEOTIDE SEQUENCE [LARGE SCALE GENOMIC DNA]</scope>
    <source>
        <strain evidence="12 13">FA350</strain>
    </source>
</reference>
<dbReference type="Proteomes" id="UP000249799">
    <property type="component" value="Chromosome"/>
</dbReference>
<dbReference type="GO" id="GO:0015232">
    <property type="term" value="F:heme transmembrane transporter activity"/>
    <property type="evidence" value="ECO:0007669"/>
    <property type="project" value="InterPro"/>
</dbReference>
<name>A0A2Z4FG88_9DELT</name>
<keyword evidence="7" id="KW-0997">Cell inner membrane</keyword>
<evidence type="ECO:0000256" key="1">
    <source>
        <dbReference type="ARBA" id="ARBA00002442"/>
    </source>
</evidence>
<evidence type="ECO:0000256" key="10">
    <source>
        <dbReference type="ARBA" id="ARBA00022989"/>
    </source>
</evidence>
<keyword evidence="8" id="KW-0812">Transmembrane</keyword>
<comment type="similarity">
    <text evidence="3">Belongs to the CcmB/CycW/HelB family.</text>
</comment>
<accession>A0A2Z4FG88</accession>
<dbReference type="EMBL" id="CP030032">
    <property type="protein sequence ID" value="AWV87929.1"/>
    <property type="molecule type" value="Genomic_DNA"/>
</dbReference>
<dbReference type="GO" id="GO:1903607">
    <property type="term" value="P:cytochrome c biosynthetic process"/>
    <property type="evidence" value="ECO:0007669"/>
    <property type="project" value="TreeGrafter"/>
</dbReference>
<evidence type="ECO:0000313" key="13">
    <source>
        <dbReference type="Proteomes" id="UP000249799"/>
    </source>
</evidence>
<evidence type="ECO:0000256" key="4">
    <source>
        <dbReference type="ARBA" id="ARBA00016452"/>
    </source>
</evidence>
<evidence type="ECO:0000256" key="5">
    <source>
        <dbReference type="ARBA" id="ARBA00022448"/>
    </source>
</evidence>
<dbReference type="PANTHER" id="PTHR30070:SF1">
    <property type="entry name" value="CYTOCHROME C BIOGENESIS B-RELATED"/>
    <property type="match status" value="1"/>
</dbReference>
<evidence type="ECO:0000256" key="8">
    <source>
        <dbReference type="ARBA" id="ARBA00022692"/>
    </source>
</evidence>
<keyword evidence="13" id="KW-1185">Reference proteome</keyword>
<evidence type="ECO:0000256" key="6">
    <source>
        <dbReference type="ARBA" id="ARBA00022475"/>
    </source>
</evidence>
<comment type="subcellular location">
    <subcellularLocation>
        <location evidence="2">Cell inner membrane</location>
        <topology evidence="2">Multi-pass membrane protein</topology>
    </subcellularLocation>
</comment>
<evidence type="ECO:0000256" key="9">
    <source>
        <dbReference type="ARBA" id="ARBA00022748"/>
    </source>
</evidence>
<dbReference type="GO" id="GO:0005886">
    <property type="term" value="C:plasma membrane"/>
    <property type="evidence" value="ECO:0007669"/>
    <property type="project" value="UniProtKB-SubCell"/>
</dbReference>
<dbReference type="AlphaFoldDB" id="A0A2Z4FG88"/>
<dbReference type="RefSeq" id="WP_111331225.1">
    <property type="nucleotide sequence ID" value="NZ_CP030032.1"/>
</dbReference>